<evidence type="ECO:0000256" key="5">
    <source>
        <dbReference type="HAMAP-Rule" id="MF_00378"/>
    </source>
</evidence>
<feature type="domain" description="OB-fold nucleic acid binding" evidence="8">
    <location>
        <begin position="8"/>
        <end position="101"/>
    </location>
</feature>
<dbReference type="Proteomes" id="UP000031552">
    <property type="component" value="Unassembled WGS sequence"/>
</dbReference>
<keyword evidence="1 5" id="KW-0963">Cytoplasm</keyword>
<dbReference type="OrthoDB" id="9802795at2"/>
<comment type="catalytic activity">
    <reaction evidence="5 6">
        <text>Exonucleolytic cleavage in either 5'- to 3'- or 3'- to 5'-direction to yield nucleoside 5'-phosphates.</text>
        <dbReference type="EC" id="3.1.11.6"/>
    </reaction>
</comment>
<proteinExistence type="inferred from homology"/>
<dbReference type="GO" id="GO:0006308">
    <property type="term" value="P:DNA catabolic process"/>
    <property type="evidence" value="ECO:0007669"/>
    <property type="project" value="UniProtKB-UniRule"/>
</dbReference>
<evidence type="ECO:0000256" key="3">
    <source>
        <dbReference type="ARBA" id="ARBA00022801"/>
    </source>
</evidence>
<dbReference type="InterPro" id="IPR003753">
    <property type="entry name" value="Exonuc_VII_L"/>
</dbReference>
<dbReference type="STRING" id="1437425.CSEC_2394"/>
<dbReference type="InterPro" id="IPR020579">
    <property type="entry name" value="Exonuc_VII_lsu_C"/>
</dbReference>
<evidence type="ECO:0000256" key="6">
    <source>
        <dbReference type="RuleBase" id="RU004355"/>
    </source>
</evidence>
<dbReference type="HAMAP" id="MF_00378">
    <property type="entry name" value="Exonuc_7_L"/>
    <property type="match status" value="1"/>
</dbReference>
<feature type="domain" description="Exonuclease VII large subunit C-terminal" evidence="7">
    <location>
        <begin position="124"/>
        <end position="485"/>
    </location>
</feature>
<reference evidence="9" key="1">
    <citation type="submission" date="2013-12" db="EMBL/GenBank/DDBJ databases">
        <authorList>
            <person name="Linke B."/>
        </authorList>
    </citation>
    <scope>NUCLEOTIDE SEQUENCE [LARGE SCALE GENOMIC DNA]</scope>
    <source>
        <strain evidence="9">CRIB-18</strain>
    </source>
</reference>
<gene>
    <name evidence="5 9" type="primary">xseA</name>
    <name evidence="9" type="ORF">CSEC_2394</name>
</gene>
<dbReference type="EC" id="3.1.11.6" evidence="5"/>
<evidence type="ECO:0000313" key="10">
    <source>
        <dbReference type="Proteomes" id="UP000031552"/>
    </source>
</evidence>
<dbReference type="Pfam" id="PF02601">
    <property type="entry name" value="Exonuc_VII_L"/>
    <property type="match status" value="1"/>
</dbReference>
<evidence type="ECO:0000259" key="8">
    <source>
        <dbReference type="Pfam" id="PF13742"/>
    </source>
</evidence>
<comment type="similarity">
    <text evidence="5 6">Belongs to the XseA family.</text>
</comment>
<accession>A0A090D354</accession>
<dbReference type="EMBL" id="CCEJ010000014">
    <property type="protein sequence ID" value="CDR35200.1"/>
    <property type="molecule type" value="Genomic_DNA"/>
</dbReference>
<dbReference type="eggNOG" id="COG1570">
    <property type="taxonomic scope" value="Bacteria"/>
</dbReference>
<comment type="subcellular location">
    <subcellularLocation>
        <location evidence="5 6">Cytoplasm</location>
    </subcellularLocation>
</comment>
<dbReference type="InterPro" id="IPR025824">
    <property type="entry name" value="OB-fold_nuc-bd_dom"/>
</dbReference>
<comment type="function">
    <text evidence="5">Bidirectionally degrades single-stranded DNA into large acid-insoluble oligonucleotides, which are then degraded further into small acid-soluble oligonucleotides.</text>
</comment>
<reference evidence="9" key="2">
    <citation type="submission" date="2014-09" db="EMBL/GenBank/DDBJ databases">
        <title>Criblamydia sequanensis harbors a mega-plasmid encoding arsenite resistance.</title>
        <authorList>
            <person name="Bertelli C."/>
            <person name="Goesmann A."/>
            <person name="Greub G."/>
        </authorList>
    </citation>
    <scope>NUCLEOTIDE SEQUENCE [LARGE SCALE GENOMIC DNA]</scope>
    <source>
        <strain evidence="9">CRIB-18</strain>
    </source>
</reference>
<keyword evidence="2 5" id="KW-0540">Nuclease</keyword>
<evidence type="ECO:0000313" key="9">
    <source>
        <dbReference type="EMBL" id="CDR35200.1"/>
    </source>
</evidence>
<dbReference type="Pfam" id="PF13742">
    <property type="entry name" value="tRNA_anti_2"/>
    <property type="match status" value="1"/>
</dbReference>
<dbReference type="PANTHER" id="PTHR30008">
    <property type="entry name" value="EXODEOXYRIBONUCLEASE 7 LARGE SUBUNIT"/>
    <property type="match status" value="1"/>
</dbReference>
<dbReference type="CDD" id="cd04489">
    <property type="entry name" value="ExoVII_LU_OBF"/>
    <property type="match status" value="1"/>
</dbReference>
<dbReference type="AlphaFoldDB" id="A0A090D354"/>
<evidence type="ECO:0000256" key="4">
    <source>
        <dbReference type="ARBA" id="ARBA00022839"/>
    </source>
</evidence>
<evidence type="ECO:0000256" key="2">
    <source>
        <dbReference type="ARBA" id="ARBA00022722"/>
    </source>
</evidence>
<dbReference type="RefSeq" id="WP_041018749.1">
    <property type="nucleotide sequence ID" value="NZ_CCEJ010000014.1"/>
</dbReference>
<dbReference type="GO" id="GO:0009318">
    <property type="term" value="C:exodeoxyribonuclease VII complex"/>
    <property type="evidence" value="ECO:0007669"/>
    <property type="project" value="UniProtKB-UniRule"/>
</dbReference>
<dbReference type="GO" id="GO:0008855">
    <property type="term" value="F:exodeoxyribonuclease VII activity"/>
    <property type="evidence" value="ECO:0007669"/>
    <property type="project" value="UniProtKB-UniRule"/>
</dbReference>
<keyword evidence="3 5" id="KW-0378">Hydrolase</keyword>
<dbReference type="GO" id="GO:0003676">
    <property type="term" value="F:nucleic acid binding"/>
    <property type="evidence" value="ECO:0007669"/>
    <property type="project" value="InterPro"/>
</dbReference>
<sequence length="499" mass="56853">MSEESRLLTVSQATHAIKRILEMGFSSLYVKGEISNCKKQSSGHYYFSLKDENASIACVLFRQDALKLSDPLKDGESITIKGSLTVYPQSGKYQIIVKEVQRTGLGDLLLKLEQLKIKLHRKGWFKQERKKSLPKMPKRIGIVTSPTGAVIQDILKVLKRRFSGLHIFLNPVRVQGEGAAKEIAKAIREFNRLNFVDVLIVGRGGGSIEDLFAFNEECVAEAIFESHIPIICAVGHETDHCIAEYVADVRAPTPSAAAEMVIAEKIHYEKALKQIKDRLFDHVKLRVRRGREHLRHLLKQPKLKNPQLLFAAELQNLDGAKEAIDKTMLRFNKTKQMKLTSMKQRLSALNPYLRLLHAKERKKSLRRAIHISFLTFFKKRSAKLSDLNEKLNKSIHFSILNHKVNSALFEKRKELDKAMDHLLRIKEKNLNHCGETLSAINPKKLLSKGFTILFSEKEGSVIKSVHALQKNESYRLLLSDGEAKIQIEKTKPFKKEIKN</sequence>
<comment type="subunit">
    <text evidence="5">Heterooligomer composed of large and small subunits.</text>
</comment>
<dbReference type="GO" id="GO:0005737">
    <property type="term" value="C:cytoplasm"/>
    <property type="evidence" value="ECO:0007669"/>
    <property type="project" value="UniProtKB-SubCell"/>
</dbReference>
<organism evidence="9 10">
    <name type="scientific">Candidatus Criblamydia sequanensis CRIB-18</name>
    <dbReference type="NCBI Taxonomy" id="1437425"/>
    <lineage>
        <taxon>Bacteria</taxon>
        <taxon>Pseudomonadati</taxon>
        <taxon>Chlamydiota</taxon>
        <taxon>Chlamydiia</taxon>
        <taxon>Parachlamydiales</taxon>
        <taxon>Candidatus Criblamydiaceae</taxon>
        <taxon>Candidatus Criblamydia</taxon>
    </lineage>
</organism>
<evidence type="ECO:0000256" key="1">
    <source>
        <dbReference type="ARBA" id="ARBA00022490"/>
    </source>
</evidence>
<keyword evidence="4 5" id="KW-0269">Exonuclease</keyword>
<protein>
    <recommendedName>
        <fullName evidence="5">Exodeoxyribonuclease 7 large subunit</fullName>
        <ecNumber evidence="5">3.1.11.6</ecNumber>
    </recommendedName>
    <alternativeName>
        <fullName evidence="5">Exodeoxyribonuclease VII large subunit</fullName>
        <shortName evidence="5">Exonuclease VII large subunit</shortName>
    </alternativeName>
</protein>
<name>A0A090D354_9BACT</name>
<dbReference type="NCBIfam" id="TIGR00237">
    <property type="entry name" value="xseA"/>
    <property type="match status" value="1"/>
</dbReference>
<keyword evidence="10" id="KW-1185">Reference proteome</keyword>
<dbReference type="PANTHER" id="PTHR30008:SF0">
    <property type="entry name" value="EXODEOXYRIBONUCLEASE 7 LARGE SUBUNIT"/>
    <property type="match status" value="1"/>
</dbReference>
<dbReference type="Gene3D" id="2.40.50.1010">
    <property type="match status" value="1"/>
</dbReference>
<evidence type="ECO:0000259" key="7">
    <source>
        <dbReference type="Pfam" id="PF02601"/>
    </source>
</evidence>
<comment type="caution">
    <text evidence="9">The sequence shown here is derived from an EMBL/GenBank/DDBJ whole genome shotgun (WGS) entry which is preliminary data.</text>
</comment>